<keyword evidence="1" id="KW-0732">Signal</keyword>
<accession>A0A1F5YRZ7</accession>
<comment type="caution">
    <text evidence="2">The sequence shown here is derived from an EMBL/GenBank/DDBJ whole genome shotgun (WGS) entry which is preliminary data.</text>
</comment>
<evidence type="ECO:0000313" key="2">
    <source>
        <dbReference type="EMBL" id="OGG02960.1"/>
    </source>
</evidence>
<name>A0A1F5YRZ7_9BACT</name>
<organism evidence="2 3">
    <name type="scientific">Candidatus Glassbacteria bacterium RIFCSPLOWO2_12_FULL_58_11</name>
    <dbReference type="NCBI Taxonomy" id="1817867"/>
    <lineage>
        <taxon>Bacteria</taxon>
        <taxon>Candidatus Glassiibacteriota</taxon>
    </lineage>
</organism>
<feature type="signal peptide" evidence="1">
    <location>
        <begin position="1"/>
        <end position="26"/>
    </location>
</feature>
<proteinExistence type="predicted"/>
<gene>
    <name evidence="2" type="ORF">A3F83_05975</name>
</gene>
<dbReference type="STRING" id="1817867.A3F83_05975"/>
<feature type="chain" id="PRO_5009522597" evidence="1">
    <location>
        <begin position="27"/>
        <end position="1092"/>
    </location>
</feature>
<protein>
    <submittedName>
        <fullName evidence="2">Uncharacterized protein</fullName>
    </submittedName>
</protein>
<evidence type="ECO:0000313" key="3">
    <source>
        <dbReference type="Proteomes" id="UP000179129"/>
    </source>
</evidence>
<reference evidence="2 3" key="1">
    <citation type="journal article" date="2016" name="Nat. Commun.">
        <title>Thousands of microbial genomes shed light on interconnected biogeochemical processes in an aquifer system.</title>
        <authorList>
            <person name="Anantharaman K."/>
            <person name="Brown C.T."/>
            <person name="Hug L.A."/>
            <person name="Sharon I."/>
            <person name="Castelle C.J."/>
            <person name="Probst A.J."/>
            <person name="Thomas B.C."/>
            <person name="Singh A."/>
            <person name="Wilkins M.J."/>
            <person name="Karaoz U."/>
            <person name="Brodie E.L."/>
            <person name="Williams K.H."/>
            <person name="Hubbard S.S."/>
            <person name="Banfield J.F."/>
        </authorList>
    </citation>
    <scope>NUCLEOTIDE SEQUENCE [LARGE SCALE GENOMIC DNA]</scope>
</reference>
<dbReference type="Proteomes" id="UP000179129">
    <property type="component" value="Unassembled WGS sequence"/>
</dbReference>
<evidence type="ECO:0000256" key="1">
    <source>
        <dbReference type="SAM" id="SignalP"/>
    </source>
</evidence>
<dbReference type="EMBL" id="MFIX01000165">
    <property type="protein sequence ID" value="OGG02960.1"/>
    <property type="molecule type" value="Genomic_DNA"/>
</dbReference>
<dbReference type="AlphaFoldDB" id="A0A1F5YRZ7"/>
<sequence length="1092" mass="120302">MLRNKIHLFIPALVALILTAAPTAFALQSRDRVAQGNNVGLEVSLSSTIWNGTSQFPKGSGNLIPTFEGGWGHVLAVVRDKNGDGLKEDTLYGGGRARSMSGQNNSLESYSELQALYDAGERMSQASSRIEHNRVWTSLDAEDLASWPPEFREGRSASGAPILHGAETIVARLGDAFNSSFAGSNAPRGADFEYTMYFLNFAESNNMVYGKLFIRNMSEYLKWNDNAGFTGQVAGTPDGQNWNFVLCYNTNYFGIGTTAVSMDEGWAFQPRQGIEVMVDYNGMESGFTNGGVAFHVGHVPLRLPMFKDQQIVLSGHHCARFGSEFGGPVAKDVYGLADAGLVYRASLGELLSPSEVETTAQQMYGGQINPFTGRPIWGWPGTMRPTDQYYDSWLWGRMGRFQYTTYGEFRDFGPRDSTSYDFALMFVYPKNAPMVLKQTDLANLYDPAVQVGMENMSYYAEVAQVVYEGGYILPETPVPPPLTIIPGDRQVTITWSNINLNTPDAYYGFLQQHPELDPNGLYRQYDFEGYRLYRSFVGPSDSHSEQIWEGNLTNGSVAFSYVDRWDADQPYYRLRDGLRVWYALVPYDRNYDPAQQIYFSLPDPASGKTWNRPREGMYTVTPRSDASNYRPAELKAISFEGSGATVQPAGVNFATLSGQKDADGNGWITQTPVFLAPAATITLTPVIDEKITQDFSVYLGCTDWGPNGYRAGRRYVSLLDASGNVLDNSAPHLRARSGGGNSKVAFNGGMSSDGATYALAGQFDSQRTGTFQTQIETGGYTGADVGFAALRWGMSVSNPYYSDEAWVALVRTGQYKISWKSSGSGVSVDVVDNVRGVNIPFSPYIDGGGWGFCPTGTGPYDFHDELGVVWGGDDNEKTPQADRSNLLVETLPAGNTEEFNLFVGGQFFNFANVSSMPAAGAVMTVTTAFGAWNSDNTAFTQEPGPMYLGDRWKIDVQGFTMNKDDIDLGKIKVVPNPYIASSVLDLSPLSRRIEFVNLPDRCTIRIYTLGGNLVNVLNHIGSNRFGWGNYTDYDKVLQDNSAEAFAGYDNHSGTEPWNLRNRFGQTVASGLYFFHVTDARGKEFTGKFYVIN</sequence>